<dbReference type="KEGG" id="pic:PICST_33452"/>
<dbReference type="AlphaFoldDB" id="A3LZ86"/>
<gene>
    <name evidence="2" type="ORF">PICST_33452</name>
</gene>
<dbReference type="RefSeq" id="XP_001386144.2">
    <property type="nucleotide sequence ID" value="XM_001386107.1"/>
</dbReference>
<feature type="compositionally biased region" description="Basic and acidic residues" evidence="1">
    <location>
        <begin position="177"/>
        <end position="186"/>
    </location>
</feature>
<name>A3LZ86_PICST</name>
<keyword evidence="3" id="KW-1185">Reference proteome</keyword>
<evidence type="ECO:0000256" key="1">
    <source>
        <dbReference type="SAM" id="MobiDB-lite"/>
    </source>
</evidence>
<dbReference type="EMBL" id="CP000501">
    <property type="protein sequence ID" value="ABN68115.2"/>
    <property type="molecule type" value="Genomic_DNA"/>
</dbReference>
<feature type="region of interest" description="Disordered" evidence="1">
    <location>
        <begin position="140"/>
        <end position="190"/>
    </location>
</feature>
<protein>
    <submittedName>
        <fullName evidence="2">Uncharacterized conserved protein</fullName>
    </submittedName>
</protein>
<reference evidence="2 3" key="1">
    <citation type="journal article" date="2007" name="Nat. Biotechnol.">
        <title>Genome sequence of the lignocellulose-bioconverting and xylose-fermenting yeast Pichia stipitis.</title>
        <authorList>
            <person name="Jeffries T.W."/>
            <person name="Grigoriev I.V."/>
            <person name="Grimwood J."/>
            <person name="Laplaza J.M."/>
            <person name="Aerts A."/>
            <person name="Salamov A."/>
            <person name="Schmutz J."/>
            <person name="Lindquist E."/>
            <person name="Dehal P."/>
            <person name="Shapiro H."/>
            <person name="Jin Y.S."/>
            <person name="Passoth V."/>
            <person name="Richardson P.M."/>
        </authorList>
    </citation>
    <scope>NUCLEOTIDE SEQUENCE [LARGE SCALE GENOMIC DNA]</scope>
    <source>
        <strain evidence="3">ATCC 58785 / CBS 6054 / NBRC 10063 / NRRL Y-11545</strain>
    </source>
</reference>
<feature type="region of interest" description="Disordered" evidence="1">
    <location>
        <begin position="334"/>
        <end position="365"/>
    </location>
</feature>
<evidence type="ECO:0000313" key="3">
    <source>
        <dbReference type="Proteomes" id="UP000002258"/>
    </source>
</evidence>
<sequence length="476" mass="54125">MDSDSKPNAIELHVPTLLDTIFKDNVQELLPPHSIKAPEYTEILLQKTTKANKYYGSFQRYTRQFIPDDSAANTAIVRWTNSSIESTQRLIIDSWIGSDYKGNQVRTENSPHQNVQTKTTANSLFSWSSGDAYIEQRKKELQLAKGKEKSRKENQKTHSHQKEVSPEETASNNVTESESKREAQEKRLKKLNLTVPKESITNRLNRIIEKESNTFIHARIQRIKTHHTEQITKQIHERKRKDHELYLKKLRLKEEEYDKALKAATTETQKQGFFGNLFGFNSTTTNSRSELDFQLKDSFDNESVASHTSTTASKTNNSNSKRFSFLPVGGLWSSGSGGKESNKNDLSEVSPSKKSESSNDHIHPAEVVLREEIELQEENEVAEIEEKEEVHEGENENGYDFDDEEFDDFTSAEPLPKTSTTITAMAPLKPSTFSPPPSSTTNEFNLTTQHNINADLLDIFGPEKKSNEANENLLNI</sequence>
<dbReference type="InParanoid" id="A3LZ86"/>
<dbReference type="OrthoDB" id="4095869at2759"/>
<dbReference type="OMA" id="WASTDEY"/>
<dbReference type="eggNOG" id="ENOG502T4DI">
    <property type="taxonomic scope" value="Eukaryota"/>
</dbReference>
<feature type="compositionally biased region" description="Basic and acidic residues" evidence="1">
    <location>
        <begin position="140"/>
        <end position="165"/>
    </location>
</feature>
<organism evidence="2 3">
    <name type="scientific">Scheffersomyces stipitis (strain ATCC 58785 / CBS 6054 / NBRC 10063 / NRRL Y-11545)</name>
    <name type="common">Yeast</name>
    <name type="synonym">Pichia stipitis</name>
    <dbReference type="NCBI Taxonomy" id="322104"/>
    <lineage>
        <taxon>Eukaryota</taxon>
        <taxon>Fungi</taxon>
        <taxon>Dikarya</taxon>
        <taxon>Ascomycota</taxon>
        <taxon>Saccharomycotina</taxon>
        <taxon>Pichiomycetes</taxon>
        <taxon>Debaryomycetaceae</taxon>
        <taxon>Scheffersomyces</taxon>
    </lineage>
</organism>
<accession>A3LZ86</accession>
<feature type="compositionally biased region" description="Acidic residues" evidence="1">
    <location>
        <begin position="395"/>
        <end position="410"/>
    </location>
</feature>
<dbReference type="Proteomes" id="UP000002258">
    <property type="component" value="Chromosome 7"/>
</dbReference>
<dbReference type="HOGENOM" id="CLU_573784_0_0_1"/>
<feature type="region of interest" description="Disordered" evidence="1">
    <location>
        <begin position="382"/>
        <end position="444"/>
    </location>
</feature>
<evidence type="ECO:0000313" key="2">
    <source>
        <dbReference type="EMBL" id="ABN68115.2"/>
    </source>
</evidence>
<proteinExistence type="predicted"/>
<dbReference type="GeneID" id="4840613"/>
<feature type="compositionally biased region" description="Basic and acidic residues" evidence="1">
    <location>
        <begin position="340"/>
        <end position="365"/>
    </location>
</feature>